<sequence>MAKRKAESINAPRRVSARQKEIHEGELRRYRVLGLTVPPETLDKFIEVLGEQGVDDIMTSNTPTTATIVYQGRRWKVGETTVEPYSEKKQGLSQSEAARKTSSEGSRSTIQEPGEVKAMETVLTNVVEDVDIQDCSNLVHQQSESAIGTKEAIAGAETEGVEVVEAILGAETEGVEVVETGIDAGSDEVGRKAKVDKSLPATGDSNDSESEDASDYGAWCLRDAAPSNWYVRLVLSAGAFGWCFRLVLSTDASETLILPRHWCFRDTGASETLGLSRHWCFLTGASD</sequence>
<protein>
    <submittedName>
        <fullName evidence="2">Uncharacterized protein</fullName>
    </submittedName>
</protein>
<evidence type="ECO:0000313" key="3">
    <source>
        <dbReference type="Proteomes" id="UP000275078"/>
    </source>
</evidence>
<reference evidence="2 3" key="1">
    <citation type="journal article" date="2018" name="Nat. Ecol. Evol.">
        <title>Pezizomycetes genomes reveal the molecular basis of ectomycorrhizal truffle lifestyle.</title>
        <authorList>
            <person name="Murat C."/>
            <person name="Payen T."/>
            <person name="Noel B."/>
            <person name="Kuo A."/>
            <person name="Morin E."/>
            <person name="Chen J."/>
            <person name="Kohler A."/>
            <person name="Krizsan K."/>
            <person name="Balestrini R."/>
            <person name="Da Silva C."/>
            <person name="Montanini B."/>
            <person name="Hainaut M."/>
            <person name="Levati E."/>
            <person name="Barry K.W."/>
            <person name="Belfiori B."/>
            <person name="Cichocki N."/>
            <person name="Clum A."/>
            <person name="Dockter R.B."/>
            <person name="Fauchery L."/>
            <person name="Guy J."/>
            <person name="Iotti M."/>
            <person name="Le Tacon F."/>
            <person name="Lindquist E.A."/>
            <person name="Lipzen A."/>
            <person name="Malagnac F."/>
            <person name="Mello A."/>
            <person name="Molinier V."/>
            <person name="Miyauchi S."/>
            <person name="Poulain J."/>
            <person name="Riccioni C."/>
            <person name="Rubini A."/>
            <person name="Sitrit Y."/>
            <person name="Splivallo R."/>
            <person name="Traeger S."/>
            <person name="Wang M."/>
            <person name="Zifcakova L."/>
            <person name="Wipf D."/>
            <person name="Zambonelli A."/>
            <person name="Paolocci F."/>
            <person name="Nowrousian M."/>
            <person name="Ottonello S."/>
            <person name="Baldrian P."/>
            <person name="Spatafora J.W."/>
            <person name="Henrissat B."/>
            <person name="Nagy L.G."/>
            <person name="Aury J.M."/>
            <person name="Wincker P."/>
            <person name="Grigoriev I.V."/>
            <person name="Bonfante P."/>
            <person name="Martin F.M."/>
        </authorList>
    </citation>
    <scope>NUCLEOTIDE SEQUENCE [LARGE SCALE GENOMIC DNA]</scope>
    <source>
        <strain evidence="2 3">RN42</strain>
    </source>
</reference>
<dbReference type="EMBL" id="ML119976">
    <property type="protein sequence ID" value="RPA71093.1"/>
    <property type="molecule type" value="Genomic_DNA"/>
</dbReference>
<dbReference type="Proteomes" id="UP000275078">
    <property type="component" value="Unassembled WGS sequence"/>
</dbReference>
<evidence type="ECO:0000313" key="2">
    <source>
        <dbReference type="EMBL" id="RPA71093.1"/>
    </source>
</evidence>
<organism evidence="2 3">
    <name type="scientific">Ascobolus immersus RN42</name>
    <dbReference type="NCBI Taxonomy" id="1160509"/>
    <lineage>
        <taxon>Eukaryota</taxon>
        <taxon>Fungi</taxon>
        <taxon>Dikarya</taxon>
        <taxon>Ascomycota</taxon>
        <taxon>Pezizomycotina</taxon>
        <taxon>Pezizomycetes</taxon>
        <taxon>Pezizales</taxon>
        <taxon>Ascobolaceae</taxon>
        <taxon>Ascobolus</taxon>
    </lineage>
</organism>
<evidence type="ECO:0000256" key="1">
    <source>
        <dbReference type="SAM" id="MobiDB-lite"/>
    </source>
</evidence>
<proteinExistence type="predicted"/>
<keyword evidence="3" id="KW-1185">Reference proteome</keyword>
<gene>
    <name evidence="2" type="ORF">BJ508DRAFT_336406</name>
</gene>
<accession>A0A3N4H8L9</accession>
<name>A0A3N4H8L9_ASCIM</name>
<feature type="region of interest" description="Disordered" evidence="1">
    <location>
        <begin position="1"/>
        <end position="22"/>
    </location>
</feature>
<dbReference type="AlphaFoldDB" id="A0A3N4H8L9"/>
<feature type="region of interest" description="Disordered" evidence="1">
    <location>
        <begin position="81"/>
        <end position="115"/>
    </location>
</feature>
<feature type="region of interest" description="Disordered" evidence="1">
    <location>
        <begin position="189"/>
        <end position="212"/>
    </location>
</feature>